<dbReference type="PROSITE" id="PS51257">
    <property type="entry name" value="PROKAR_LIPOPROTEIN"/>
    <property type="match status" value="1"/>
</dbReference>
<name>A0A953HWV5_9BACT</name>
<reference evidence="2" key="1">
    <citation type="submission" date="2021-06" db="EMBL/GenBank/DDBJ databases">
        <title>44 bacteria genomes isolated from Dapeng, Shenzhen.</title>
        <authorList>
            <person name="Zheng W."/>
            <person name="Yu S."/>
            <person name="Huang Y."/>
        </authorList>
    </citation>
    <scope>NUCLEOTIDE SEQUENCE</scope>
    <source>
        <strain evidence="2">DP5N28-2</strain>
    </source>
</reference>
<evidence type="ECO:0000313" key="2">
    <source>
        <dbReference type="EMBL" id="MBY5958066.1"/>
    </source>
</evidence>
<accession>A0A953HWV5</accession>
<comment type="caution">
    <text evidence="2">The sequence shown here is derived from an EMBL/GenBank/DDBJ whole genome shotgun (WGS) entry which is preliminary data.</text>
</comment>
<dbReference type="Pfam" id="PF12771">
    <property type="entry name" value="SusD-like_2"/>
    <property type="match status" value="1"/>
</dbReference>
<dbReference type="InterPro" id="IPR011990">
    <property type="entry name" value="TPR-like_helical_dom_sf"/>
</dbReference>
<evidence type="ECO:0000256" key="1">
    <source>
        <dbReference type="SAM" id="SignalP"/>
    </source>
</evidence>
<feature type="chain" id="PRO_5038015444" evidence="1">
    <location>
        <begin position="20"/>
        <end position="473"/>
    </location>
</feature>
<dbReference type="Gene3D" id="1.25.40.390">
    <property type="match status" value="1"/>
</dbReference>
<dbReference type="RefSeq" id="WP_222579599.1">
    <property type="nucleotide sequence ID" value="NZ_JAHVHU010000007.1"/>
</dbReference>
<keyword evidence="2" id="KW-0449">Lipoprotein</keyword>
<gene>
    <name evidence="2" type="ORF">KUV50_07995</name>
</gene>
<keyword evidence="3" id="KW-1185">Reference proteome</keyword>
<protein>
    <submittedName>
        <fullName evidence="2">SusD/RagB family nutrient-binding outer membrane lipoprotein</fullName>
    </submittedName>
</protein>
<proteinExistence type="predicted"/>
<organism evidence="2 3">
    <name type="scientific">Membranihabitans marinus</name>
    <dbReference type="NCBI Taxonomy" id="1227546"/>
    <lineage>
        <taxon>Bacteria</taxon>
        <taxon>Pseudomonadati</taxon>
        <taxon>Bacteroidota</taxon>
        <taxon>Saprospiria</taxon>
        <taxon>Saprospirales</taxon>
        <taxon>Saprospiraceae</taxon>
        <taxon>Membranihabitans</taxon>
    </lineage>
</organism>
<dbReference type="InterPro" id="IPR041662">
    <property type="entry name" value="SusD-like_2"/>
</dbReference>
<dbReference type="Proteomes" id="UP000753961">
    <property type="component" value="Unassembled WGS sequence"/>
</dbReference>
<feature type="signal peptide" evidence="1">
    <location>
        <begin position="1"/>
        <end position="19"/>
    </location>
</feature>
<keyword evidence="1" id="KW-0732">Signal</keyword>
<dbReference type="AlphaFoldDB" id="A0A953HWV5"/>
<evidence type="ECO:0000313" key="3">
    <source>
        <dbReference type="Proteomes" id="UP000753961"/>
    </source>
</evidence>
<dbReference type="SUPFAM" id="SSF48452">
    <property type="entry name" value="TPR-like"/>
    <property type="match status" value="1"/>
</dbReference>
<sequence length="473" mass="52816">MKNLYILLIVFTTSVVFTACDDYLDINENPNVATEAPLDGLVMRTTYQTPYNNYRVATSYTNYFVQYFASPNESSPTDTYEEVDYSSRWANLYGTMTDAYDLIRFSQEINASNHEAIGKLMMAVNLAMAADSWGSIPYSAGFSGEIIQPSYDSEEQVYNTLLGLIDEAISLINSGGDAGSPASDKDLIYSGNMDQWLNLAHGLKARYLNHFTKKSSYDPNAVLSAVSNGLEGNSDDAQLTFFDVRNPWAQAAINNDNLVLDGWMSEQIVDAMNGTTFGVVDPRLALITEPFEEDGQMIFRGTPNGAGRRGDGTIQEEVYLETSGFYSSEDAPLILFSYAEQKFIEAEAAFRSDDMDRALGAFRAAIRANMEKVGVDENAITAYFQDKYPDLDGSSLTLQNIMDEKYIALFLQPETWNDARRFDYQYTDFDLPANANLNDYIRRLEYPDTEKSRNGSNVPSIGGLTDPVFWDGK</sequence>
<dbReference type="EMBL" id="JAHVHU010000007">
    <property type="protein sequence ID" value="MBY5958066.1"/>
    <property type="molecule type" value="Genomic_DNA"/>
</dbReference>